<reference evidence="3 4" key="1">
    <citation type="submission" date="2019-02" db="EMBL/GenBank/DDBJ databases">
        <title>Deep-cultivation of Planctomycetes and their phenomic and genomic characterization uncovers novel biology.</title>
        <authorList>
            <person name="Wiegand S."/>
            <person name="Jogler M."/>
            <person name="Boedeker C."/>
            <person name="Pinto D."/>
            <person name="Vollmers J."/>
            <person name="Rivas-Marin E."/>
            <person name="Kohn T."/>
            <person name="Peeters S.H."/>
            <person name="Heuer A."/>
            <person name="Rast P."/>
            <person name="Oberbeckmann S."/>
            <person name="Bunk B."/>
            <person name="Jeske O."/>
            <person name="Meyerdierks A."/>
            <person name="Storesund J.E."/>
            <person name="Kallscheuer N."/>
            <person name="Luecker S."/>
            <person name="Lage O.M."/>
            <person name="Pohl T."/>
            <person name="Merkel B.J."/>
            <person name="Hornburger P."/>
            <person name="Mueller R.-W."/>
            <person name="Bruemmer F."/>
            <person name="Labrenz M."/>
            <person name="Spormann A.M."/>
            <person name="Op den Camp H."/>
            <person name="Overmann J."/>
            <person name="Amann R."/>
            <person name="Jetten M.S.M."/>
            <person name="Mascher T."/>
            <person name="Medema M.H."/>
            <person name="Devos D.P."/>
            <person name="Kaster A.-K."/>
            <person name="Ovreas L."/>
            <person name="Rohde M."/>
            <person name="Galperin M.Y."/>
            <person name="Jogler C."/>
        </authorList>
    </citation>
    <scope>NUCLEOTIDE SEQUENCE [LARGE SCALE GENOMIC DNA]</scope>
    <source>
        <strain evidence="3 4">V6</strain>
    </source>
</reference>
<feature type="compositionally biased region" description="Basic residues" evidence="2">
    <location>
        <begin position="14"/>
        <end position="31"/>
    </location>
</feature>
<dbReference type="PANTHER" id="PTHR11319">
    <property type="entry name" value="G PROTEIN-COUPLED RECEPTOR-RELATED"/>
    <property type="match status" value="1"/>
</dbReference>
<dbReference type="SMART" id="SM00710">
    <property type="entry name" value="PbH1"/>
    <property type="match status" value="19"/>
</dbReference>
<gene>
    <name evidence="3" type="primary">pmp6</name>
    <name evidence="3" type="ORF">V6x_59870</name>
</gene>
<dbReference type="GO" id="GO:0000272">
    <property type="term" value="P:polysaccharide catabolic process"/>
    <property type="evidence" value="ECO:0007669"/>
    <property type="project" value="InterPro"/>
</dbReference>
<sequence>MSTLLWLSHLKRQFRNTQSRKSRQRGNRNHQHGSPAAPLAIVNKVETLEERTLLTAFTVLNTDNSGAGSLRDAIEQANANEGADTITFDSSLAGQTVSLTSQISISDDLTIVGLGPDQLTLDGKGSSRIFQIYDGSSGTTIDVEISGITLTNGYATSGGAIHNREQLSLVDTTLANNISIGSGGAIYNDGGSVTVENSTLNGNMALGDTSPGHGGGIYSIAGSLTMTDSDFSDNMADKTGGGIYSGMDGDLTVSQSTFARNQGQSGGGIYSFRTALNIHDSQFSENRGIADPEFPTQASEGGAVYHTSTLLIEPGVQDALITNSVFTDNHADTRGGGVQFVFGYMTIRDSLFSRNTVGHSGGGIGITLGELTVEQSTFFDNRSDANGGAIGNSGTLILSQSTLTENIAAGFGGGIHIFSQGTAEIVNSTLSGNQATIEGGGIDSSSPESLTLINSTFTGNSSARGGGLSSSHVTPILLNTIVAGNIASQDAQIHRSYTSSNSIVQDSVTGLLDPVLRDNGGPTQTHALVYGSAAINAGDNAAAADAGLITDQRGTGFGRILQGTVDIGAFETGALHLMVDTNSDVDDGDYSLGNLSLREAVKLANVAATTDTIIFDASLAGMSIVLSEELLIEDDLRIFGLGVDQLTLDGDGNSRIFNVDDSDLQNLIQIEISGLTLENGYADDGGAIRSTEDLTLDNVRFRSNQAIFKGAGIYSSDGRLTVSNADFLSNKASHGGGIHSTDSVLNVIDSSFSNNTSTDGAGVYSFQSVTTVEGSTFSENTAINIVGSPEGGGIYSESGSLTVLGSQFVHNTASVFGGGIYNVSGDYFFVSQSSFTQNSSKYGGGIYNLISDMTVSESEFIKNSATTNDGGGIYHNVNPFHEETYRVEISQSHFSENSAELFGGGICIQNGEITVSGSTFSENSAHHSGAGFYSYFATTTVENSIFEKNSAFANGGGVGNGGTLSVLNSLFTRNTNGSSGGAVYNNSTGTATISNSTISGNQSSNIGGGLYSISELPLTVINSTIVQNEARVSGGGVYSHFVSPEIINSIVAGNSAQRDYQIFGSFTESTSIIQDSIEGLLDPVLRDNGGPTKTHALLLGSAAINAGDNTVAIDAELENDQRGTGFSRVSSGTIDIGAYEVQADHVQLEFHIVDSKTATDANGEASSLPGSRDWVGEWDGYWMEIWVGMPSSVDLGIHSVTLDIHYNPTVTTATSIEYGAAFTLNQTGTIDDQNGMIMNLSAETSLGSVGTNQHALLARIRFESTPEDGIDLDLAGQSLNTQTLVYPLADPEVILSNGAIGVDLLQLDSQAQISANPYDLNDDNVINFSDLLQFATVYNQKPSTTSSEYAWFADFNQNDRIGFQDLLLFVANYGKHKSGDTPVTYPQNYPDAWNQLLTVAPAPPPLQTATTVKQSTAESLLDSTVAEIIPQLPPAQQQTLSEIDIQVVDLADETLGRAAAGTIYIDVNAAGYGWFIDATPAEHSEFSPASDLTLIALPDSEAAGLIDLRTVILHELGHLLGYEHDAAGLMQETLAPGVRYLPDWESATDEFFGSLADNTELSPF</sequence>
<dbReference type="PROSITE" id="PS00018">
    <property type="entry name" value="EF_HAND_1"/>
    <property type="match status" value="2"/>
</dbReference>
<proteinExistence type="predicted"/>
<dbReference type="InterPro" id="IPR059226">
    <property type="entry name" value="Choice_anch_Q_dom"/>
</dbReference>
<dbReference type="SUPFAM" id="SSF55486">
    <property type="entry name" value="Metalloproteases ('zincins'), catalytic domain"/>
    <property type="match status" value="1"/>
</dbReference>
<protein>
    <recommendedName>
        <fullName evidence="1">Probable pectate lyase C</fullName>
    </recommendedName>
</protein>
<dbReference type="InterPro" id="IPR011050">
    <property type="entry name" value="Pectin_lyase_fold/virulence"/>
</dbReference>
<dbReference type="EMBL" id="CP036347">
    <property type="protein sequence ID" value="QDU06235.1"/>
    <property type="molecule type" value="Genomic_DNA"/>
</dbReference>
<dbReference type="InterPro" id="IPR036439">
    <property type="entry name" value="Dockerin_dom_sf"/>
</dbReference>
<evidence type="ECO:0000256" key="2">
    <source>
        <dbReference type="SAM" id="MobiDB-lite"/>
    </source>
</evidence>
<dbReference type="InterPro" id="IPR012334">
    <property type="entry name" value="Pectin_lyas_fold"/>
</dbReference>
<dbReference type="InterPro" id="IPR018247">
    <property type="entry name" value="EF_Hand_1_Ca_BS"/>
</dbReference>
<accession>A0A517WLV5</accession>
<feature type="region of interest" description="Disordered" evidence="2">
    <location>
        <begin position="14"/>
        <end position="36"/>
    </location>
</feature>
<name>A0A517WLV5_9PLAN</name>
<dbReference type="RefSeq" id="WP_145045132.1">
    <property type="nucleotide sequence ID" value="NZ_CP036347.1"/>
</dbReference>
<dbReference type="PANTHER" id="PTHR11319:SF35">
    <property type="entry name" value="OUTER MEMBRANE PROTEIN PMPC-RELATED"/>
    <property type="match status" value="1"/>
</dbReference>
<organism evidence="3 4">
    <name type="scientific">Gimesia chilikensis</name>
    <dbReference type="NCBI Taxonomy" id="2605989"/>
    <lineage>
        <taxon>Bacteria</taxon>
        <taxon>Pseudomonadati</taxon>
        <taxon>Planctomycetota</taxon>
        <taxon>Planctomycetia</taxon>
        <taxon>Planctomycetales</taxon>
        <taxon>Planctomycetaceae</taxon>
        <taxon>Gimesia</taxon>
    </lineage>
</organism>
<evidence type="ECO:0000313" key="4">
    <source>
        <dbReference type="Proteomes" id="UP000320722"/>
    </source>
</evidence>
<dbReference type="Proteomes" id="UP000320722">
    <property type="component" value="Chromosome"/>
</dbReference>
<dbReference type="NCBIfam" id="NF041518">
    <property type="entry name" value="choice_anch_Q"/>
    <property type="match status" value="2"/>
</dbReference>
<evidence type="ECO:0000256" key="1">
    <source>
        <dbReference type="ARBA" id="ARBA00016512"/>
    </source>
</evidence>
<evidence type="ECO:0000313" key="3">
    <source>
        <dbReference type="EMBL" id="QDU06235.1"/>
    </source>
</evidence>
<dbReference type="SUPFAM" id="SSF51126">
    <property type="entry name" value="Pectin lyase-like"/>
    <property type="match status" value="4"/>
</dbReference>
<dbReference type="Gene3D" id="1.10.1330.10">
    <property type="entry name" value="Dockerin domain"/>
    <property type="match status" value="1"/>
</dbReference>
<dbReference type="InterPro" id="IPR006626">
    <property type="entry name" value="PbH1"/>
</dbReference>
<dbReference type="SUPFAM" id="SSF63446">
    <property type="entry name" value="Type I dockerin domain"/>
    <property type="match status" value="1"/>
</dbReference>
<dbReference type="Gene3D" id="2.160.20.10">
    <property type="entry name" value="Single-stranded right-handed beta-helix, Pectin lyase-like"/>
    <property type="match status" value="2"/>
</dbReference>